<dbReference type="Gene3D" id="1.10.10.10">
    <property type="entry name" value="Winged helix-like DNA-binding domain superfamily/Winged helix DNA-binding domain"/>
    <property type="match status" value="1"/>
</dbReference>
<feature type="region of interest" description="Disordered" evidence="8">
    <location>
        <begin position="129"/>
        <end position="152"/>
    </location>
</feature>
<feature type="domain" description="Response regulatory" evidence="9">
    <location>
        <begin position="9"/>
        <end position="122"/>
    </location>
</feature>
<dbReference type="InterPro" id="IPR011006">
    <property type="entry name" value="CheY-like_superfamily"/>
</dbReference>
<dbReference type="EMBL" id="CP123443">
    <property type="protein sequence ID" value="WGK68312.1"/>
    <property type="molecule type" value="Genomic_DNA"/>
</dbReference>
<dbReference type="CDD" id="cd17574">
    <property type="entry name" value="REC_OmpR"/>
    <property type="match status" value="1"/>
</dbReference>
<dbReference type="SMART" id="SM00862">
    <property type="entry name" value="Trans_reg_C"/>
    <property type="match status" value="1"/>
</dbReference>
<evidence type="ECO:0000259" key="10">
    <source>
        <dbReference type="PROSITE" id="PS51755"/>
    </source>
</evidence>
<dbReference type="PANTHER" id="PTHR48111">
    <property type="entry name" value="REGULATOR OF RPOS"/>
    <property type="match status" value="1"/>
</dbReference>
<evidence type="ECO:0000256" key="2">
    <source>
        <dbReference type="ARBA" id="ARBA00023012"/>
    </source>
</evidence>
<evidence type="ECO:0000259" key="9">
    <source>
        <dbReference type="PROSITE" id="PS50110"/>
    </source>
</evidence>
<gene>
    <name evidence="11" type="ORF">P0082_07430</name>
</gene>
<evidence type="ECO:0000256" key="6">
    <source>
        <dbReference type="PROSITE-ProRule" id="PRU00169"/>
    </source>
</evidence>
<keyword evidence="1 6" id="KW-0597">Phosphoprotein</keyword>
<protein>
    <submittedName>
        <fullName evidence="11">Response regulator transcription factor</fullName>
    </submittedName>
</protein>
<feature type="domain" description="OmpR/PhoB-type" evidence="10">
    <location>
        <begin position="156"/>
        <end position="256"/>
    </location>
</feature>
<keyword evidence="3" id="KW-0805">Transcription regulation</keyword>
<dbReference type="InterPro" id="IPR036388">
    <property type="entry name" value="WH-like_DNA-bd_sf"/>
</dbReference>
<dbReference type="Pfam" id="PF00486">
    <property type="entry name" value="Trans_reg_C"/>
    <property type="match status" value="1"/>
</dbReference>
<dbReference type="Proteomes" id="UP001228690">
    <property type="component" value="Chromosome"/>
</dbReference>
<sequence>MITKAEGKKILLVEDESRIRKLLFDFLSSKGFEVGLAADGTEGVKKFFTAEPDIVLLDVMMPGEDGFSVLAKIRECSFVPVIMITARVDIEDRIKGLNAGADDYVCKPFSFKELESRLLANLRYPQRGPAADTAGGSGRNGHEYSHGSGHGVGEDDLKIESGGLCLNTAFHSCTYGGQEVRLTAMQFNILRLLMEGAGRVFNRNQIGDTLSMNGAYEGFHRTIDAHIKNLRKALQATGCDGNIIETVRGVGYKFVVRT</sequence>
<evidence type="ECO:0000256" key="5">
    <source>
        <dbReference type="ARBA" id="ARBA00023163"/>
    </source>
</evidence>
<evidence type="ECO:0000256" key="8">
    <source>
        <dbReference type="SAM" id="MobiDB-lite"/>
    </source>
</evidence>
<dbReference type="RefSeq" id="WP_326926485.1">
    <property type="nucleotide sequence ID" value="NZ_CP123443.1"/>
</dbReference>
<dbReference type="SMART" id="SM00448">
    <property type="entry name" value="REC"/>
    <property type="match status" value="1"/>
</dbReference>
<evidence type="ECO:0000256" key="4">
    <source>
        <dbReference type="ARBA" id="ARBA00023125"/>
    </source>
</evidence>
<dbReference type="InterPro" id="IPR001789">
    <property type="entry name" value="Sig_transdc_resp-reg_receiver"/>
</dbReference>
<accession>A0ABY8MEC6</accession>
<reference evidence="11 12" key="1">
    <citation type="submission" date="2023-04" db="EMBL/GenBank/DDBJ databases">
        <title>Spirochaete genome identified in red abalone sample constitutes a novel genus.</title>
        <authorList>
            <person name="Sharma S.P."/>
            <person name="Purcell C.M."/>
            <person name="Hyde J.R."/>
            <person name="Severin A.J."/>
        </authorList>
    </citation>
    <scope>NUCLEOTIDE SEQUENCE [LARGE SCALE GENOMIC DNA]</scope>
    <source>
        <strain evidence="11 12">SP-2023</strain>
    </source>
</reference>
<proteinExistence type="predicted"/>
<dbReference type="InterPro" id="IPR039420">
    <property type="entry name" value="WalR-like"/>
</dbReference>
<evidence type="ECO:0000256" key="3">
    <source>
        <dbReference type="ARBA" id="ARBA00023015"/>
    </source>
</evidence>
<dbReference type="PANTHER" id="PTHR48111:SF1">
    <property type="entry name" value="TWO-COMPONENT RESPONSE REGULATOR ORR33"/>
    <property type="match status" value="1"/>
</dbReference>
<feature type="modified residue" description="4-aspartylphosphate" evidence="6">
    <location>
        <position position="58"/>
    </location>
</feature>
<dbReference type="CDD" id="cd00383">
    <property type="entry name" value="trans_reg_C"/>
    <property type="match status" value="1"/>
</dbReference>
<keyword evidence="5" id="KW-0804">Transcription</keyword>
<organism evidence="11 12">
    <name type="scientific">Candidatus Haliotispira prima</name>
    <dbReference type="NCBI Taxonomy" id="3034016"/>
    <lineage>
        <taxon>Bacteria</taxon>
        <taxon>Pseudomonadati</taxon>
        <taxon>Spirochaetota</taxon>
        <taxon>Spirochaetia</taxon>
        <taxon>Spirochaetales</taxon>
        <taxon>Spirochaetaceae</taxon>
        <taxon>Candidatus Haliotispira</taxon>
    </lineage>
</organism>
<evidence type="ECO:0000313" key="12">
    <source>
        <dbReference type="Proteomes" id="UP001228690"/>
    </source>
</evidence>
<keyword evidence="4 7" id="KW-0238">DNA-binding</keyword>
<feature type="DNA-binding region" description="OmpR/PhoB-type" evidence="7">
    <location>
        <begin position="156"/>
        <end position="256"/>
    </location>
</feature>
<dbReference type="Gene3D" id="3.40.50.2300">
    <property type="match status" value="1"/>
</dbReference>
<dbReference type="InterPro" id="IPR016032">
    <property type="entry name" value="Sig_transdc_resp-reg_C-effctor"/>
</dbReference>
<dbReference type="SUPFAM" id="SSF52172">
    <property type="entry name" value="CheY-like"/>
    <property type="match status" value="1"/>
</dbReference>
<dbReference type="Pfam" id="PF00072">
    <property type="entry name" value="Response_reg"/>
    <property type="match status" value="1"/>
</dbReference>
<evidence type="ECO:0000256" key="7">
    <source>
        <dbReference type="PROSITE-ProRule" id="PRU01091"/>
    </source>
</evidence>
<evidence type="ECO:0000256" key="1">
    <source>
        <dbReference type="ARBA" id="ARBA00022553"/>
    </source>
</evidence>
<dbReference type="PROSITE" id="PS51755">
    <property type="entry name" value="OMPR_PHOB"/>
    <property type="match status" value="1"/>
</dbReference>
<dbReference type="SUPFAM" id="SSF46894">
    <property type="entry name" value="C-terminal effector domain of the bipartite response regulators"/>
    <property type="match status" value="1"/>
</dbReference>
<keyword evidence="2" id="KW-0902">Two-component regulatory system</keyword>
<dbReference type="PROSITE" id="PS50110">
    <property type="entry name" value="RESPONSE_REGULATORY"/>
    <property type="match status" value="1"/>
</dbReference>
<keyword evidence="12" id="KW-1185">Reference proteome</keyword>
<dbReference type="InterPro" id="IPR001867">
    <property type="entry name" value="OmpR/PhoB-type_DNA-bd"/>
</dbReference>
<name>A0ABY8MEC6_9SPIO</name>
<evidence type="ECO:0000313" key="11">
    <source>
        <dbReference type="EMBL" id="WGK68312.1"/>
    </source>
</evidence>